<feature type="transmembrane region" description="Helical" evidence="8">
    <location>
        <begin position="198"/>
        <end position="218"/>
    </location>
</feature>
<comment type="caution">
    <text evidence="9">The sequence shown here is derived from an EMBL/GenBank/DDBJ whole genome shotgun (WGS) entry which is preliminary data.</text>
</comment>
<keyword evidence="4" id="KW-1003">Cell membrane</keyword>
<dbReference type="InterPro" id="IPR048279">
    <property type="entry name" value="MdtK-like"/>
</dbReference>
<evidence type="ECO:0000256" key="2">
    <source>
        <dbReference type="ARBA" id="ARBA00010199"/>
    </source>
</evidence>
<organism evidence="9 10">
    <name type="scientific">Natronobacillus azotifigens</name>
    <dbReference type="NCBI Taxonomy" id="472978"/>
    <lineage>
        <taxon>Bacteria</taxon>
        <taxon>Bacillati</taxon>
        <taxon>Bacillota</taxon>
        <taxon>Bacilli</taxon>
        <taxon>Bacillales</taxon>
        <taxon>Bacillaceae</taxon>
        <taxon>Natronobacillus</taxon>
    </lineage>
</organism>
<dbReference type="Pfam" id="PF01554">
    <property type="entry name" value="MatE"/>
    <property type="match status" value="2"/>
</dbReference>
<evidence type="ECO:0000313" key="9">
    <source>
        <dbReference type="EMBL" id="MCZ0702904.1"/>
    </source>
</evidence>
<feature type="transmembrane region" description="Helical" evidence="8">
    <location>
        <begin position="138"/>
        <end position="159"/>
    </location>
</feature>
<keyword evidence="5 8" id="KW-0812">Transmembrane</keyword>
<dbReference type="NCBIfam" id="TIGR00797">
    <property type="entry name" value="matE"/>
    <property type="match status" value="1"/>
</dbReference>
<dbReference type="RefSeq" id="WP_268779673.1">
    <property type="nucleotide sequence ID" value="NZ_JAPRAT010000010.1"/>
</dbReference>
<dbReference type="GO" id="GO:0015297">
    <property type="term" value="F:antiporter activity"/>
    <property type="evidence" value="ECO:0007669"/>
    <property type="project" value="InterPro"/>
</dbReference>
<proteinExistence type="inferred from homology"/>
<feature type="transmembrane region" description="Helical" evidence="8">
    <location>
        <begin position="166"/>
        <end position="186"/>
    </location>
</feature>
<feature type="transmembrane region" description="Helical" evidence="8">
    <location>
        <begin position="391"/>
        <end position="409"/>
    </location>
</feature>
<keyword evidence="10" id="KW-1185">Reference proteome</keyword>
<evidence type="ECO:0000256" key="3">
    <source>
        <dbReference type="ARBA" id="ARBA00022448"/>
    </source>
</evidence>
<evidence type="ECO:0000313" key="10">
    <source>
        <dbReference type="Proteomes" id="UP001084197"/>
    </source>
</evidence>
<evidence type="ECO:0000256" key="1">
    <source>
        <dbReference type="ARBA" id="ARBA00004651"/>
    </source>
</evidence>
<dbReference type="GO" id="GO:0005886">
    <property type="term" value="C:plasma membrane"/>
    <property type="evidence" value="ECO:0007669"/>
    <property type="project" value="UniProtKB-SubCell"/>
</dbReference>
<dbReference type="PANTHER" id="PTHR43823">
    <property type="entry name" value="SPORULATION PROTEIN YKVU"/>
    <property type="match status" value="1"/>
</dbReference>
<protein>
    <submittedName>
        <fullName evidence="9">MATE family efflux transporter</fullName>
    </submittedName>
</protein>
<evidence type="ECO:0000256" key="7">
    <source>
        <dbReference type="ARBA" id="ARBA00023136"/>
    </source>
</evidence>
<dbReference type="Proteomes" id="UP001084197">
    <property type="component" value="Unassembled WGS sequence"/>
</dbReference>
<comment type="similarity">
    <text evidence="2">Belongs to the multi antimicrobial extrusion (MATE) (TC 2.A.66.1) family.</text>
</comment>
<dbReference type="GO" id="GO:0042910">
    <property type="term" value="F:xenobiotic transmembrane transporter activity"/>
    <property type="evidence" value="ECO:0007669"/>
    <property type="project" value="InterPro"/>
</dbReference>
<dbReference type="EMBL" id="JAPRAT010000010">
    <property type="protein sequence ID" value="MCZ0702904.1"/>
    <property type="molecule type" value="Genomic_DNA"/>
</dbReference>
<dbReference type="AlphaFoldDB" id="A0A9J6RB51"/>
<comment type="subcellular location">
    <subcellularLocation>
        <location evidence="1">Cell membrane</location>
        <topology evidence="1">Multi-pass membrane protein</topology>
    </subcellularLocation>
</comment>
<feature type="transmembrane region" description="Helical" evidence="8">
    <location>
        <begin position="357"/>
        <end position="379"/>
    </location>
</feature>
<feature type="transmembrane region" description="Helical" evidence="8">
    <location>
        <begin position="58"/>
        <end position="82"/>
    </location>
</feature>
<gene>
    <name evidence="9" type="ORF">OWO01_06735</name>
</gene>
<feature type="transmembrane region" description="Helical" evidence="8">
    <location>
        <begin position="102"/>
        <end position="126"/>
    </location>
</feature>
<feature type="transmembrane region" description="Helical" evidence="8">
    <location>
        <begin position="316"/>
        <end position="337"/>
    </location>
</feature>
<reference evidence="9" key="1">
    <citation type="submission" date="2022-11" db="EMBL/GenBank/DDBJ databases">
        <title>WGS of Natronobacillus azotifigens 24KS-1, an anaerobic diazotrophic haloalkaliphile from soda-rich habitats.</title>
        <authorList>
            <person name="Sorokin D.Y."/>
            <person name="Merkel A.Y."/>
        </authorList>
    </citation>
    <scope>NUCLEOTIDE SEQUENCE</scope>
    <source>
        <strain evidence="9">24KS-1</strain>
    </source>
</reference>
<evidence type="ECO:0000256" key="6">
    <source>
        <dbReference type="ARBA" id="ARBA00022989"/>
    </source>
</evidence>
<dbReference type="PANTHER" id="PTHR43823:SF3">
    <property type="entry name" value="MULTIDRUG EXPORT PROTEIN MEPA"/>
    <property type="match status" value="1"/>
</dbReference>
<feature type="transmembrane region" description="Helical" evidence="8">
    <location>
        <begin position="415"/>
        <end position="434"/>
    </location>
</feature>
<accession>A0A9J6RB51</accession>
<dbReference type="PIRSF" id="PIRSF006603">
    <property type="entry name" value="DinF"/>
    <property type="match status" value="1"/>
</dbReference>
<evidence type="ECO:0000256" key="5">
    <source>
        <dbReference type="ARBA" id="ARBA00022692"/>
    </source>
</evidence>
<keyword evidence="6 8" id="KW-1133">Transmembrane helix</keyword>
<keyword evidence="7 8" id="KW-0472">Membrane</keyword>
<sequence>MEEKTGLDLGKTNIHQIFWTYAIPSILMMIVQSTAGFIDSFFVGRYVGVDGLAAITLIMPLILFLIGVGTMVAIGGTTLAGIEKGAGNNDKSNNYFNVTTRLLLMSGVLGSILIYIIIPTLANIIGAERDVLFHTVTYARYISLFIPFFLLSFAFSFFLKLDGKPVATVMVMLSGTLTNIVLDYFFVAKLGMGIKGAALATGISQTLPAIIFFVLIIYKTNWTFKKPRYSFSEIKGICYNGSSEFLTNIATAVTGMAFNYIVMNRLGGNGVAAFSVSLQIAAIASSIGYGIAEGGQVALSYNFGAKQYNRVKQIRNLSLVVSFLLGIILAVTSLIFSTELASVFLTDTSTINLANNILKYYAISFLFLCVNINIVTYYTAINDPLRSAGIALYRSLIAALLGLSTLPLLFGQNGIWLTIIFVESSALIIGFFMLKRNPLGRLKLSLIQGHR</sequence>
<feature type="transmembrane region" description="Helical" evidence="8">
    <location>
        <begin position="18"/>
        <end position="38"/>
    </location>
</feature>
<name>A0A9J6RB51_9BACI</name>
<evidence type="ECO:0000256" key="8">
    <source>
        <dbReference type="SAM" id="Phobius"/>
    </source>
</evidence>
<keyword evidence="3" id="KW-0813">Transport</keyword>
<evidence type="ECO:0000256" key="4">
    <source>
        <dbReference type="ARBA" id="ARBA00022475"/>
    </source>
</evidence>
<dbReference type="InterPro" id="IPR002528">
    <property type="entry name" value="MATE_fam"/>
</dbReference>
<dbReference type="InterPro" id="IPR051327">
    <property type="entry name" value="MATE_MepA_subfamily"/>
</dbReference>